<keyword evidence="1" id="KW-0472">Membrane</keyword>
<name>A0ABV0PUM4_9TELE</name>
<sequence length="105" mass="12121">MCSWVWMLWFFFSLQCTFAGGLYYFYSLYSSEGRLCMLILAYLHEDFAALFWLYCNFLMFLEEIPKKSIAVIQSGGNKGVDMFFCVGAGKKWTDLGDVIVVEQGL</sequence>
<keyword evidence="1" id="KW-1133">Transmembrane helix</keyword>
<gene>
    <name evidence="2" type="ORF">GOODEAATRI_033948</name>
</gene>
<accession>A0ABV0PUM4</accession>
<keyword evidence="1" id="KW-0812">Transmembrane</keyword>
<comment type="caution">
    <text evidence="2">The sequence shown here is derived from an EMBL/GenBank/DDBJ whole genome shotgun (WGS) entry which is preliminary data.</text>
</comment>
<proteinExistence type="predicted"/>
<protein>
    <recommendedName>
        <fullName evidence="4">Secreted protein</fullName>
    </recommendedName>
</protein>
<reference evidence="2 3" key="1">
    <citation type="submission" date="2021-06" db="EMBL/GenBank/DDBJ databases">
        <authorList>
            <person name="Palmer J.M."/>
        </authorList>
    </citation>
    <scope>NUCLEOTIDE SEQUENCE [LARGE SCALE GENOMIC DNA]</scope>
    <source>
        <strain evidence="2 3">GA_2019</strain>
        <tissue evidence="2">Muscle</tissue>
    </source>
</reference>
<feature type="transmembrane region" description="Helical" evidence="1">
    <location>
        <begin position="6"/>
        <end position="26"/>
    </location>
</feature>
<evidence type="ECO:0000256" key="1">
    <source>
        <dbReference type="SAM" id="Phobius"/>
    </source>
</evidence>
<organism evidence="2 3">
    <name type="scientific">Goodea atripinnis</name>
    <dbReference type="NCBI Taxonomy" id="208336"/>
    <lineage>
        <taxon>Eukaryota</taxon>
        <taxon>Metazoa</taxon>
        <taxon>Chordata</taxon>
        <taxon>Craniata</taxon>
        <taxon>Vertebrata</taxon>
        <taxon>Euteleostomi</taxon>
        <taxon>Actinopterygii</taxon>
        <taxon>Neopterygii</taxon>
        <taxon>Teleostei</taxon>
        <taxon>Neoteleostei</taxon>
        <taxon>Acanthomorphata</taxon>
        <taxon>Ovalentaria</taxon>
        <taxon>Atherinomorphae</taxon>
        <taxon>Cyprinodontiformes</taxon>
        <taxon>Goodeidae</taxon>
        <taxon>Goodea</taxon>
    </lineage>
</organism>
<dbReference type="Proteomes" id="UP001476798">
    <property type="component" value="Unassembled WGS sequence"/>
</dbReference>
<evidence type="ECO:0000313" key="3">
    <source>
        <dbReference type="Proteomes" id="UP001476798"/>
    </source>
</evidence>
<evidence type="ECO:0008006" key="4">
    <source>
        <dbReference type="Google" id="ProtNLM"/>
    </source>
</evidence>
<evidence type="ECO:0000313" key="2">
    <source>
        <dbReference type="EMBL" id="MEQ2186937.1"/>
    </source>
</evidence>
<keyword evidence="3" id="KW-1185">Reference proteome</keyword>
<dbReference type="EMBL" id="JAHRIO010087676">
    <property type="protein sequence ID" value="MEQ2186937.1"/>
    <property type="molecule type" value="Genomic_DNA"/>
</dbReference>
<feature type="transmembrane region" description="Helical" evidence="1">
    <location>
        <begin position="38"/>
        <end position="61"/>
    </location>
</feature>